<sequence length="144" mass="16963">MQTESNTKQIAFDFMAEAKLKRLEIYRYNKQTLSKTQQISLQKVCFCMMKHDLLQRNRYAFRKRPDKGKETKKVFHENSSLITTAHNALKYSALLCDELRFRLITLKVNQYQESTINAPKISLCDELSKQLVTLQHSDNQNIML</sequence>
<keyword evidence="2" id="KW-1185">Reference proteome</keyword>
<dbReference type="EMBL" id="LFQU01000001">
    <property type="protein sequence ID" value="KOO69768.1"/>
    <property type="molecule type" value="Genomic_DNA"/>
</dbReference>
<name>A0A8E1QZT2_9BACT</name>
<comment type="caution">
    <text evidence="1">The sequence shown here is derived from an EMBL/GenBank/DDBJ whole genome shotgun (WGS) entry which is preliminary data.</text>
</comment>
<dbReference type="AlphaFoldDB" id="A0A8E1QZT2"/>
<gene>
    <name evidence="1" type="ORF">ACU52_01070</name>
</gene>
<dbReference type="Proteomes" id="UP000036951">
    <property type="component" value="Unassembled WGS sequence"/>
</dbReference>
<evidence type="ECO:0000313" key="1">
    <source>
        <dbReference type="EMBL" id="KOO69768.1"/>
    </source>
</evidence>
<proteinExistence type="predicted"/>
<evidence type="ECO:0000313" key="2">
    <source>
        <dbReference type="Proteomes" id="UP000036951"/>
    </source>
</evidence>
<protein>
    <submittedName>
        <fullName evidence="1">Uncharacterized protein</fullName>
    </submittedName>
</protein>
<reference evidence="1 2" key="1">
    <citation type="submission" date="2015-06" db="EMBL/GenBank/DDBJ databases">
        <title>Prevotella sp. 109, sp. nov., a novel member of the family Prevotellaceae isolated from human faeces.</title>
        <authorList>
            <person name="Shkoporov A.N."/>
            <person name="Chaplin A.V."/>
            <person name="Kafarskaia L.I."/>
            <person name="Efimov B.A."/>
        </authorList>
    </citation>
    <scope>NUCLEOTIDE SEQUENCE [LARGE SCALE GENOMIC DNA]</scope>
    <source>
        <strain evidence="1 2">109</strain>
    </source>
</reference>
<organism evidence="1 2">
    <name type="scientific">Xylanibacter rarus</name>
    <dbReference type="NCBI Taxonomy" id="1676614"/>
    <lineage>
        <taxon>Bacteria</taxon>
        <taxon>Pseudomonadati</taxon>
        <taxon>Bacteroidota</taxon>
        <taxon>Bacteroidia</taxon>
        <taxon>Bacteroidales</taxon>
        <taxon>Prevotellaceae</taxon>
        <taxon>Xylanibacter</taxon>
    </lineage>
</organism>
<accession>A0A8E1QZT2</accession>